<dbReference type="InterPro" id="IPR006286">
    <property type="entry name" value="C56_PfpI-like"/>
</dbReference>
<dbReference type="Pfam" id="PF01965">
    <property type="entry name" value="DJ-1_PfpI"/>
    <property type="match status" value="1"/>
</dbReference>
<dbReference type="AlphaFoldDB" id="A0A2T7PDE0"/>
<evidence type="ECO:0000313" key="3">
    <source>
        <dbReference type="EMBL" id="PVD31435.1"/>
    </source>
</evidence>
<evidence type="ECO:0000256" key="1">
    <source>
        <dbReference type="ARBA" id="ARBA00008542"/>
    </source>
</evidence>
<feature type="domain" description="DJ-1/PfpI" evidence="2">
    <location>
        <begin position="43"/>
        <end position="136"/>
    </location>
</feature>
<dbReference type="SUPFAM" id="SSF52317">
    <property type="entry name" value="Class I glutamine amidotransferase-like"/>
    <property type="match status" value="1"/>
</dbReference>
<dbReference type="OrthoDB" id="543156at2759"/>
<evidence type="ECO:0000259" key="2">
    <source>
        <dbReference type="Pfam" id="PF01965"/>
    </source>
</evidence>
<dbReference type="Proteomes" id="UP000245119">
    <property type="component" value="Linkage Group LG4"/>
</dbReference>
<keyword evidence="4" id="KW-1185">Reference proteome</keyword>
<dbReference type="EMBL" id="PZQS01000004">
    <property type="protein sequence ID" value="PVD31435.1"/>
    <property type="molecule type" value="Genomic_DNA"/>
</dbReference>
<evidence type="ECO:0000313" key="4">
    <source>
        <dbReference type="Proteomes" id="UP000245119"/>
    </source>
</evidence>
<name>A0A2T7PDE0_POMCA</name>
<gene>
    <name evidence="3" type="ORF">C0Q70_06847</name>
</gene>
<accession>A0A2T7PDE0</accession>
<dbReference type="Gene3D" id="3.40.50.880">
    <property type="match status" value="1"/>
</dbReference>
<dbReference type="InterPro" id="IPR002818">
    <property type="entry name" value="DJ-1/PfpI"/>
</dbReference>
<reference evidence="3 4" key="1">
    <citation type="submission" date="2018-04" db="EMBL/GenBank/DDBJ databases">
        <title>The genome of golden apple snail Pomacea canaliculata provides insight into stress tolerance and invasive adaptation.</title>
        <authorList>
            <person name="Liu C."/>
            <person name="Liu B."/>
            <person name="Ren Y."/>
            <person name="Zhang Y."/>
            <person name="Wang H."/>
            <person name="Li S."/>
            <person name="Jiang F."/>
            <person name="Yin L."/>
            <person name="Zhang G."/>
            <person name="Qian W."/>
            <person name="Fan W."/>
        </authorList>
    </citation>
    <scope>NUCLEOTIDE SEQUENCE [LARGE SCALE GENOMIC DNA]</scope>
    <source>
        <strain evidence="3">SZHN2017</strain>
        <tissue evidence="3">Muscle</tissue>
    </source>
</reference>
<dbReference type="PANTHER" id="PTHR42733">
    <property type="entry name" value="DJ-1 PROTEIN"/>
    <property type="match status" value="1"/>
</dbReference>
<protein>
    <recommendedName>
        <fullName evidence="2">DJ-1/PfpI domain-containing protein</fullName>
    </recommendedName>
</protein>
<comment type="caution">
    <text evidence="3">The sequence shown here is derived from an EMBL/GenBank/DDBJ whole genome shotgun (WGS) entry which is preliminary data.</text>
</comment>
<dbReference type="InterPro" id="IPR029062">
    <property type="entry name" value="Class_I_gatase-like"/>
</dbReference>
<dbReference type="STRING" id="400727.A0A2T7PDE0"/>
<sequence length="144" mass="16756">MSLVEQSFKSRYTKLPVLVGESPMQGRELRKLYFKHTMAKNSKVGILLEFNYEEPEFLYPYYRFKEAGFETVSIGPSTDTVYKGKHGYPFKAEVSIQDIKPEELAALIIPGGFAPDYWRRDKRFLDLIRQMNDLGMYVQILADI</sequence>
<organism evidence="3 4">
    <name type="scientific">Pomacea canaliculata</name>
    <name type="common">Golden apple snail</name>
    <dbReference type="NCBI Taxonomy" id="400727"/>
    <lineage>
        <taxon>Eukaryota</taxon>
        <taxon>Metazoa</taxon>
        <taxon>Spiralia</taxon>
        <taxon>Lophotrochozoa</taxon>
        <taxon>Mollusca</taxon>
        <taxon>Gastropoda</taxon>
        <taxon>Caenogastropoda</taxon>
        <taxon>Architaenioglossa</taxon>
        <taxon>Ampullarioidea</taxon>
        <taxon>Ampullariidae</taxon>
        <taxon>Pomacea</taxon>
    </lineage>
</organism>
<dbReference type="PANTHER" id="PTHR42733:SF13">
    <property type="entry name" value="DJ-1_PFPI DOMAIN-CONTAINING PROTEIN"/>
    <property type="match status" value="1"/>
</dbReference>
<comment type="similarity">
    <text evidence="1">Belongs to the peptidase C56 family.</text>
</comment>
<proteinExistence type="inferred from homology"/>